<accession>A0A381RYT0</accession>
<evidence type="ECO:0008006" key="2">
    <source>
        <dbReference type="Google" id="ProtNLM"/>
    </source>
</evidence>
<dbReference type="AlphaFoldDB" id="A0A381RYT0"/>
<protein>
    <recommendedName>
        <fullName evidence="2">Porin domain-containing protein</fullName>
    </recommendedName>
</protein>
<dbReference type="SUPFAM" id="SSF56935">
    <property type="entry name" value="Porins"/>
    <property type="match status" value="1"/>
</dbReference>
<evidence type="ECO:0000313" key="1">
    <source>
        <dbReference type="EMBL" id="SUZ95127.1"/>
    </source>
</evidence>
<sequence>MKKTIMVLKLMILVSGILFAEGNTSGNVFYNHTTDLGEEGSNAFNMKRAYLTFSNDVSDKISYKITYDMGSNESGSAHTAFLKVAMVKWNTALGDISLGMQGMNMFKTMENTWGHRFIQKMPMDIYEFSHTADLGMGITRTSGPISTSALITNGSGFKKAESDSHKKISLHAVYGESNLNKKDGFNSGFSFSYEPGNMDSITAAKTTVMGLFGGFSRNGLRAGLEFDTKDSDGLKTQIISAYATYKLSDKLSFLTRLDQLDPDTAIERKGEQGVIAGVLYNANKGLTIAPTLRMTKPENAGE</sequence>
<gene>
    <name evidence="1" type="ORF">METZ01_LOCUS47981</name>
</gene>
<name>A0A381RYT0_9ZZZZ</name>
<dbReference type="Gene3D" id="2.40.160.10">
    <property type="entry name" value="Porin"/>
    <property type="match status" value="1"/>
</dbReference>
<proteinExistence type="predicted"/>
<organism evidence="1">
    <name type="scientific">marine metagenome</name>
    <dbReference type="NCBI Taxonomy" id="408172"/>
    <lineage>
        <taxon>unclassified sequences</taxon>
        <taxon>metagenomes</taxon>
        <taxon>ecological metagenomes</taxon>
    </lineage>
</organism>
<dbReference type="InterPro" id="IPR023614">
    <property type="entry name" value="Porin_dom_sf"/>
</dbReference>
<reference evidence="1" key="1">
    <citation type="submission" date="2018-05" db="EMBL/GenBank/DDBJ databases">
        <authorList>
            <person name="Lanie J.A."/>
            <person name="Ng W.-L."/>
            <person name="Kazmierczak K.M."/>
            <person name="Andrzejewski T.M."/>
            <person name="Davidsen T.M."/>
            <person name="Wayne K.J."/>
            <person name="Tettelin H."/>
            <person name="Glass J.I."/>
            <person name="Rusch D."/>
            <person name="Podicherti R."/>
            <person name="Tsui H.-C.T."/>
            <person name="Winkler M.E."/>
        </authorList>
    </citation>
    <scope>NUCLEOTIDE SEQUENCE</scope>
</reference>
<dbReference type="EMBL" id="UINC01002297">
    <property type="protein sequence ID" value="SUZ95127.1"/>
    <property type="molecule type" value="Genomic_DNA"/>
</dbReference>
<feature type="non-terminal residue" evidence="1">
    <location>
        <position position="302"/>
    </location>
</feature>